<evidence type="ECO:0000313" key="11">
    <source>
        <dbReference type="EMBL" id="PMD54019.1"/>
    </source>
</evidence>
<feature type="compositionally biased region" description="Low complexity" evidence="9">
    <location>
        <begin position="148"/>
        <end position="166"/>
    </location>
</feature>
<dbReference type="STRING" id="1095630.A0A2J6STF1"/>
<sequence length="198" mass="19903">MFQPIVRDSSVTPATGLPPHDHSWALPCHQKMHFPHTKGQHALSSFSTFSTRSPPSLPSTSISISAAGCAPTDMPCQCGLSAGAVGPCLTNACNATDLQQALTVGVALCSSYSATHRVSSTAMPGNMTSSSVLSTSSKYSNTTTVTAKTTSFTSTKTTRTAGSGSTPNPTSTVSKAGAPALVAGIGGVVGMLGLVAAL</sequence>
<keyword evidence="6" id="KW-0732">Signal</keyword>
<dbReference type="Proteomes" id="UP000235371">
    <property type="component" value="Unassembled WGS sequence"/>
</dbReference>
<protein>
    <recommendedName>
        <fullName evidence="10">CFEM domain-containing protein</fullName>
    </recommendedName>
</protein>
<organism evidence="11 12">
    <name type="scientific">Hyaloscypha bicolor E</name>
    <dbReference type="NCBI Taxonomy" id="1095630"/>
    <lineage>
        <taxon>Eukaryota</taxon>
        <taxon>Fungi</taxon>
        <taxon>Dikarya</taxon>
        <taxon>Ascomycota</taxon>
        <taxon>Pezizomycotina</taxon>
        <taxon>Leotiomycetes</taxon>
        <taxon>Helotiales</taxon>
        <taxon>Hyaloscyphaceae</taxon>
        <taxon>Hyaloscypha</taxon>
        <taxon>Hyaloscypha bicolor</taxon>
    </lineage>
</organism>
<reference evidence="11 12" key="1">
    <citation type="submission" date="2016-04" db="EMBL/GenBank/DDBJ databases">
        <title>A degradative enzymes factory behind the ericoid mycorrhizal symbiosis.</title>
        <authorList>
            <consortium name="DOE Joint Genome Institute"/>
            <person name="Martino E."/>
            <person name="Morin E."/>
            <person name="Grelet G."/>
            <person name="Kuo A."/>
            <person name="Kohler A."/>
            <person name="Daghino S."/>
            <person name="Barry K."/>
            <person name="Choi C."/>
            <person name="Cichocki N."/>
            <person name="Clum A."/>
            <person name="Copeland A."/>
            <person name="Hainaut M."/>
            <person name="Haridas S."/>
            <person name="Labutti K."/>
            <person name="Lindquist E."/>
            <person name="Lipzen A."/>
            <person name="Khouja H.-R."/>
            <person name="Murat C."/>
            <person name="Ohm R."/>
            <person name="Olson A."/>
            <person name="Spatafora J."/>
            <person name="Veneault-Fourrey C."/>
            <person name="Henrissat B."/>
            <person name="Grigoriev I."/>
            <person name="Martin F."/>
            <person name="Perotto S."/>
        </authorList>
    </citation>
    <scope>NUCLEOTIDE SEQUENCE [LARGE SCALE GENOMIC DNA]</scope>
    <source>
        <strain evidence="11 12">E</strain>
    </source>
</reference>
<dbReference type="EMBL" id="KZ613866">
    <property type="protein sequence ID" value="PMD54019.1"/>
    <property type="molecule type" value="Genomic_DNA"/>
</dbReference>
<keyword evidence="5" id="KW-0336">GPI-anchor</keyword>
<dbReference type="InterPro" id="IPR008427">
    <property type="entry name" value="Extracellular_membr_CFEM_dom"/>
</dbReference>
<evidence type="ECO:0000256" key="5">
    <source>
        <dbReference type="ARBA" id="ARBA00022622"/>
    </source>
</evidence>
<comment type="similarity">
    <text evidence="3">Belongs to the RBT5 family.</text>
</comment>
<name>A0A2J6STF1_9HELO</name>
<dbReference type="GeneID" id="36578561"/>
<dbReference type="GO" id="GO:0005576">
    <property type="term" value="C:extracellular region"/>
    <property type="evidence" value="ECO:0007669"/>
    <property type="project" value="UniProtKB-SubCell"/>
</dbReference>
<evidence type="ECO:0000256" key="1">
    <source>
        <dbReference type="ARBA" id="ARBA00004589"/>
    </source>
</evidence>
<dbReference type="RefSeq" id="XP_024730923.1">
    <property type="nucleotide sequence ID" value="XM_024870479.1"/>
</dbReference>
<gene>
    <name evidence="11" type="ORF">K444DRAFT_133882</name>
</gene>
<feature type="domain" description="CFEM" evidence="10">
    <location>
        <begin position="63"/>
        <end position="110"/>
    </location>
</feature>
<keyword evidence="8" id="KW-0449">Lipoprotein</keyword>
<keyword evidence="7" id="KW-1015">Disulfide bond</keyword>
<keyword evidence="5" id="KW-0472">Membrane</keyword>
<evidence type="ECO:0000256" key="6">
    <source>
        <dbReference type="ARBA" id="ARBA00022729"/>
    </source>
</evidence>
<evidence type="ECO:0000256" key="4">
    <source>
        <dbReference type="ARBA" id="ARBA00022525"/>
    </source>
</evidence>
<keyword evidence="12" id="KW-1185">Reference proteome</keyword>
<accession>A0A2J6STF1</accession>
<dbReference type="OrthoDB" id="3559948at2759"/>
<comment type="subcellular location">
    <subcellularLocation>
        <location evidence="1">Membrane</location>
        <topology evidence="1">Lipid-anchor</topology>
        <topology evidence="1">GPI-anchor</topology>
    </subcellularLocation>
    <subcellularLocation>
        <location evidence="2">Secreted</location>
    </subcellularLocation>
</comment>
<dbReference type="AlphaFoldDB" id="A0A2J6STF1"/>
<evidence type="ECO:0000256" key="2">
    <source>
        <dbReference type="ARBA" id="ARBA00004613"/>
    </source>
</evidence>
<evidence type="ECO:0000256" key="3">
    <source>
        <dbReference type="ARBA" id="ARBA00010031"/>
    </source>
</evidence>
<evidence type="ECO:0000256" key="8">
    <source>
        <dbReference type="ARBA" id="ARBA00023288"/>
    </source>
</evidence>
<evidence type="ECO:0000256" key="9">
    <source>
        <dbReference type="SAM" id="MobiDB-lite"/>
    </source>
</evidence>
<evidence type="ECO:0000259" key="10">
    <source>
        <dbReference type="Pfam" id="PF05730"/>
    </source>
</evidence>
<proteinExistence type="inferred from homology"/>
<dbReference type="InParanoid" id="A0A2J6STF1"/>
<dbReference type="GO" id="GO:0098552">
    <property type="term" value="C:side of membrane"/>
    <property type="evidence" value="ECO:0007669"/>
    <property type="project" value="UniProtKB-KW"/>
</dbReference>
<evidence type="ECO:0000256" key="7">
    <source>
        <dbReference type="ARBA" id="ARBA00023157"/>
    </source>
</evidence>
<dbReference type="Pfam" id="PF05730">
    <property type="entry name" value="CFEM"/>
    <property type="match status" value="1"/>
</dbReference>
<feature type="region of interest" description="Disordered" evidence="9">
    <location>
        <begin position="148"/>
        <end position="173"/>
    </location>
</feature>
<keyword evidence="4" id="KW-0964">Secreted</keyword>
<evidence type="ECO:0000313" key="12">
    <source>
        <dbReference type="Proteomes" id="UP000235371"/>
    </source>
</evidence>
<keyword evidence="5" id="KW-0325">Glycoprotein</keyword>